<proteinExistence type="predicted"/>
<dbReference type="Pfam" id="PF05402">
    <property type="entry name" value="PqqD"/>
    <property type="match status" value="1"/>
</dbReference>
<protein>
    <submittedName>
        <fullName evidence="1">Lasso peptide biosynthesis PqqD family chaperone</fullName>
    </submittedName>
</protein>
<sequence length="421" mass="45755">MIDAALVERTRTATVYRAFGLDLASAIPLPELPTAGSDRGAEIPDVTIDTADPVPLREELEATGSNFSLTREGSRFLFLIPGTAVYCIDEGRHIAVAPLPGADPEKVRVYLLGTCFGALLLLRGLLPLHGSAVVVGGKAYAFVGDSGAGKSTLAAALVGMGHRLLSDDVVAVSAGVDGKPFVMPAYPQQKLWRESLDGLGMQASPYRTIYRETEKFAVPVADRFGQEPVPLAGVFELGRPDGERVGVGALPVLERLRVMLQHTYRQALIPPARPRGLAFPRGVGYRVRHYGRPVVQTVRGFYGPRARRTHHSIRQGRHHGMIEAGLTNGQDTEQIVVRAEGNMASDMNGEKVMFSSRTGKYYNLGAVGGRIWELIAEPIGLGRLVDALASEYEVERATCEREALAFLRQMYRESLIELRPS</sequence>
<evidence type="ECO:0000313" key="2">
    <source>
        <dbReference type="Proteomes" id="UP001153404"/>
    </source>
</evidence>
<reference evidence="1" key="1">
    <citation type="submission" date="2022-10" db="EMBL/GenBank/DDBJ databases">
        <title>Comparative genomic analysis of Cohnella hashimotonis sp. nov., isolated from the International Space Station.</title>
        <authorList>
            <person name="Simpson A."/>
            <person name="Venkateswaran K."/>
        </authorList>
    </citation>
    <scope>NUCLEOTIDE SEQUENCE</scope>
    <source>
        <strain evidence="1">DSM 28161</strain>
    </source>
</reference>
<accession>A0A9X4KTS6</accession>
<dbReference type="InterPro" id="IPR041881">
    <property type="entry name" value="PqqD_sf"/>
</dbReference>
<dbReference type="Proteomes" id="UP001153404">
    <property type="component" value="Unassembled WGS sequence"/>
</dbReference>
<dbReference type="RefSeq" id="WP_277528328.1">
    <property type="nucleotide sequence ID" value="NZ_JAPDIA010000001.1"/>
</dbReference>
<dbReference type="AlphaFoldDB" id="A0A9X4KTS6"/>
<gene>
    <name evidence="1" type="ORF">OMP40_00680</name>
</gene>
<dbReference type="Gene3D" id="3.40.50.300">
    <property type="entry name" value="P-loop containing nucleotide triphosphate hydrolases"/>
    <property type="match status" value="1"/>
</dbReference>
<dbReference type="NCBIfam" id="NF033536">
    <property type="entry name" value="lasso_PqqD_Bac"/>
    <property type="match status" value="1"/>
</dbReference>
<dbReference type="InterPro" id="IPR008792">
    <property type="entry name" value="PQQD"/>
</dbReference>
<dbReference type="SUPFAM" id="SSF53795">
    <property type="entry name" value="PEP carboxykinase-like"/>
    <property type="match status" value="1"/>
</dbReference>
<keyword evidence="2" id="KW-1185">Reference proteome</keyword>
<dbReference type="EMBL" id="JAPDIA010000001">
    <property type="protein sequence ID" value="MDG0808087.1"/>
    <property type="molecule type" value="Genomic_DNA"/>
</dbReference>
<name>A0A9X4KTS6_9BACL</name>
<dbReference type="InterPro" id="IPR027417">
    <property type="entry name" value="P-loop_NTPase"/>
</dbReference>
<dbReference type="Gene3D" id="1.10.10.1150">
    <property type="entry name" value="Coenzyme PQQ synthesis protein D (PqqD)"/>
    <property type="match status" value="1"/>
</dbReference>
<organism evidence="1 2">
    <name type="scientific">Cohnella rhizosphaerae</name>
    <dbReference type="NCBI Taxonomy" id="1457232"/>
    <lineage>
        <taxon>Bacteria</taxon>
        <taxon>Bacillati</taxon>
        <taxon>Bacillota</taxon>
        <taxon>Bacilli</taxon>
        <taxon>Bacillales</taxon>
        <taxon>Paenibacillaceae</taxon>
        <taxon>Cohnella</taxon>
    </lineage>
</organism>
<evidence type="ECO:0000313" key="1">
    <source>
        <dbReference type="EMBL" id="MDG0808087.1"/>
    </source>
</evidence>
<comment type="caution">
    <text evidence="1">The sequence shown here is derived from an EMBL/GenBank/DDBJ whole genome shotgun (WGS) entry which is preliminary data.</text>
</comment>